<keyword evidence="4" id="KW-1185">Reference proteome</keyword>
<keyword evidence="2" id="KW-0812">Transmembrane</keyword>
<feature type="region of interest" description="Disordered" evidence="1">
    <location>
        <begin position="105"/>
        <end position="250"/>
    </location>
</feature>
<dbReference type="InParanoid" id="A0A409X6L0"/>
<organism evidence="3 4">
    <name type="scientific">Gymnopilus dilepis</name>
    <dbReference type="NCBI Taxonomy" id="231916"/>
    <lineage>
        <taxon>Eukaryota</taxon>
        <taxon>Fungi</taxon>
        <taxon>Dikarya</taxon>
        <taxon>Basidiomycota</taxon>
        <taxon>Agaricomycotina</taxon>
        <taxon>Agaricomycetes</taxon>
        <taxon>Agaricomycetidae</taxon>
        <taxon>Agaricales</taxon>
        <taxon>Agaricineae</taxon>
        <taxon>Hymenogastraceae</taxon>
        <taxon>Gymnopilus</taxon>
    </lineage>
</organism>
<evidence type="ECO:0000313" key="3">
    <source>
        <dbReference type="EMBL" id="PPQ86428.1"/>
    </source>
</evidence>
<accession>A0A409X6L0</accession>
<name>A0A409X6L0_9AGAR</name>
<dbReference type="AlphaFoldDB" id="A0A409X6L0"/>
<feature type="compositionally biased region" description="Basic residues" evidence="1">
    <location>
        <begin position="139"/>
        <end position="148"/>
    </location>
</feature>
<feature type="compositionally biased region" description="Pro residues" evidence="1">
    <location>
        <begin position="123"/>
        <end position="132"/>
    </location>
</feature>
<dbReference type="EMBL" id="NHYE01004077">
    <property type="protein sequence ID" value="PPQ86428.1"/>
    <property type="molecule type" value="Genomic_DNA"/>
</dbReference>
<evidence type="ECO:0000256" key="1">
    <source>
        <dbReference type="SAM" id="MobiDB-lite"/>
    </source>
</evidence>
<feature type="non-terminal residue" evidence="3">
    <location>
        <position position="250"/>
    </location>
</feature>
<reference evidence="3 4" key="1">
    <citation type="journal article" date="2018" name="Evol. Lett.">
        <title>Horizontal gene cluster transfer increased hallucinogenic mushroom diversity.</title>
        <authorList>
            <person name="Reynolds H.T."/>
            <person name="Vijayakumar V."/>
            <person name="Gluck-Thaler E."/>
            <person name="Korotkin H.B."/>
            <person name="Matheny P.B."/>
            <person name="Slot J.C."/>
        </authorList>
    </citation>
    <scope>NUCLEOTIDE SEQUENCE [LARGE SCALE GENOMIC DNA]</scope>
    <source>
        <strain evidence="3 4">SRW20</strain>
    </source>
</reference>
<feature type="compositionally biased region" description="Low complexity" evidence="1">
    <location>
        <begin position="208"/>
        <end position="221"/>
    </location>
</feature>
<evidence type="ECO:0000256" key="2">
    <source>
        <dbReference type="SAM" id="Phobius"/>
    </source>
</evidence>
<dbReference type="STRING" id="231916.A0A409X6L0"/>
<comment type="caution">
    <text evidence="3">The sequence shown here is derived from an EMBL/GenBank/DDBJ whole genome shotgun (WGS) entry which is preliminary data.</text>
</comment>
<dbReference type="OrthoDB" id="266334at2759"/>
<sequence>MRAQSTKYQRTLDEWDRQRYQLEMEYGELISRIEYLSEEITLEKRLGVAQLLLLLAVLIFMGLTRGSRAETPSPTPALASNRQRLREWGRRHFRLSGDWDWRFGRKKESGSGTESDTRTERVPGPPRTPSPLPGDGTAKRMKSGKHVPPRLPLDSRSSYDDDDGNPILYPSTSQPYISTRKTTGSRTQNRNQPLTPISLNALPTAPVSLSLSQSYSYSSSRSENRHTVRQRTSSNPRSRAPSLRSTPRRA</sequence>
<keyword evidence="2" id="KW-0472">Membrane</keyword>
<keyword evidence="2" id="KW-1133">Transmembrane helix</keyword>
<gene>
    <name evidence="3" type="ORF">CVT26_011429</name>
</gene>
<feature type="compositionally biased region" description="Polar residues" evidence="1">
    <location>
        <begin position="170"/>
        <end position="198"/>
    </location>
</feature>
<evidence type="ECO:0000313" key="4">
    <source>
        <dbReference type="Proteomes" id="UP000284706"/>
    </source>
</evidence>
<proteinExistence type="predicted"/>
<protein>
    <submittedName>
        <fullName evidence="3">Uncharacterized protein</fullName>
    </submittedName>
</protein>
<feature type="transmembrane region" description="Helical" evidence="2">
    <location>
        <begin position="46"/>
        <end position="63"/>
    </location>
</feature>
<feature type="compositionally biased region" description="Basic and acidic residues" evidence="1">
    <location>
        <begin position="105"/>
        <end position="121"/>
    </location>
</feature>
<dbReference type="Proteomes" id="UP000284706">
    <property type="component" value="Unassembled WGS sequence"/>
</dbReference>